<keyword evidence="1" id="KW-1133">Transmembrane helix</keyword>
<comment type="caution">
    <text evidence="3">The sequence shown here is derived from an EMBL/GenBank/DDBJ whole genome shotgun (WGS) entry which is preliminary data.</text>
</comment>
<dbReference type="OrthoDB" id="2135943at2"/>
<evidence type="ECO:0000313" key="4">
    <source>
        <dbReference type="Proteomes" id="UP000050949"/>
    </source>
</evidence>
<dbReference type="GeneID" id="78510605"/>
<keyword evidence="1" id="KW-0472">Membrane</keyword>
<organism evidence="3 4">
    <name type="scientific">Schleiferilactobacillus harbinensis DSM 16991</name>
    <dbReference type="NCBI Taxonomy" id="1122147"/>
    <lineage>
        <taxon>Bacteria</taxon>
        <taxon>Bacillati</taxon>
        <taxon>Bacillota</taxon>
        <taxon>Bacilli</taxon>
        <taxon>Lactobacillales</taxon>
        <taxon>Lactobacillaceae</taxon>
        <taxon>Schleiferilactobacillus</taxon>
    </lineage>
</organism>
<dbReference type="Proteomes" id="UP000050949">
    <property type="component" value="Unassembled WGS sequence"/>
</dbReference>
<reference evidence="3 4" key="1">
    <citation type="journal article" date="2015" name="Genome Announc.">
        <title>Expanding the biotechnology potential of lactobacilli through comparative genomics of 213 strains and associated genera.</title>
        <authorList>
            <person name="Sun Z."/>
            <person name="Harris H.M."/>
            <person name="McCann A."/>
            <person name="Guo C."/>
            <person name="Argimon S."/>
            <person name="Zhang W."/>
            <person name="Yang X."/>
            <person name="Jeffery I.B."/>
            <person name="Cooney J.C."/>
            <person name="Kagawa T.F."/>
            <person name="Liu W."/>
            <person name="Song Y."/>
            <person name="Salvetti E."/>
            <person name="Wrobel A."/>
            <person name="Rasinkangas P."/>
            <person name="Parkhill J."/>
            <person name="Rea M.C."/>
            <person name="O'Sullivan O."/>
            <person name="Ritari J."/>
            <person name="Douillard F.P."/>
            <person name="Paul Ross R."/>
            <person name="Yang R."/>
            <person name="Briner A.E."/>
            <person name="Felis G.E."/>
            <person name="de Vos W.M."/>
            <person name="Barrangou R."/>
            <person name="Klaenhammer T.R."/>
            <person name="Caufield P.W."/>
            <person name="Cui Y."/>
            <person name="Zhang H."/>
            <person name="O'Toole P.W."/>
        </authorList>
    </citation>
    <scope>NUCLEOTIDE SEQUENCE [LARGE SCALE GENOMIC DNA]</scope>
    <source>
        <strain evidence="3 4">DSM 16991</strain>
    </source>
</reference>
<evidence type="ECO:0000313" key="3">
    <source>
        <dbReference type="EMBL" id="KRM29430.1"/>
    </source>
</evidence>
<feature type="transmembrane region" description="Helical" evidence="1">
    <location>
        <begin position="6"/>
        <end position="25"/>
    </location>
</feature>
<name>A0A0R1XQW4_9LACO</name>
<evidence type="ECO:0000256" key="1">
    <source>
        <dbReference type="SAM" id="Phobius"/>
    </source>
</evidence>
<proteinExistence type="predicted"/>
<protein>
    <recommendedName>
        <fullName evidence="2">Regulatory protein YycH-like domain-containing protein</fullName>
    </recommendedName>
</protein>
<accession>A0A0R1XQW4</accession>
<evidence type="ECO:0000259" key="2">
    <source>
        <dbReference type="Pfam" id="PF09648"/>
    </source>
</evidence>
<dbReference type="eggNOG" id="COG4853">
    <property type="taxonomic scope" value="Bacteria"/>
</dbReference>
<feature type="domain" description="Regulatory protein YycH-like" evidence="2">
    <location>
        <begin position="41"/>
        <end position="258"/>
    </location>
</feature>
<gene>
    <name evidence="3" type="ORF">FC91_GL000724</name>
</gene>
<dbReference type="Gene3D" id="2.40.128.690">
    <property type="entry name" value="YycH protein, domain 3-like"/>
    <property type="match status" value="1"/>
</dbReference>
<dbReference type="GO" id="GO:0016020">
    <property type="term" value="C:membrane"/>
    <property type="evidence" value="ECO:0007669"/>
    <property type="project" value="InterPro"/>
</dbReference>
<dbReference type="Pfam" id="PF09648">
    <property type="entry name" value="YycI"/>
    <property type="match status" value="1"/>
</dbReference>
<dbReference type="EMBL" id="AZFW01000014">
    <property type="protein sequence ID" value="KRM29430.1"/>
    <property type="molecule type" value="Genomic_DNA"/>
</dbReference>
<dbReference type="PATRIC" id="fig|1122147.4.peg.745"/>
<dbReference type="AlphaFoldDB" id="A0A0R1XQW4"/>
<dbReference type="RefSeq" id="WP_027829465.1">
    <property type="nucleotide sequence ID" value="NZ_AUEH01000063.1"/>
</dbReference>
<dbReference type="InterPro" id="IPR018604">
    <property type="entry name" value="YycI-like"/>
</dbReference>
<keyword evidence="1" id="KW-0812">Transmembrane</keyword>
<sequence length="278" mass="31572">MDFRKIEGIFLIVFIALDIFLFFSFRSNLTQVGSRTTSTTTTPTSFVREMQEDNISVNKLSTKRGSGYYLASQPNAALQQNYHRLTDQTVSLDSAQMTLISKLNDPFRVTTKNRNSVFRDWLKTSGNVLFADQYEYVPEVSDTTRAVYAQKVDGQLLMDSHGQLVFQIRNGWVTGYTQTYIDRLLKLQEMDQTKSAQEAVMLLYTYSEIPSNSRILWEKLAYGWLLDAKGSTIYIPVWYVGIENRNTKVVTIKRVNAFTGAVLKSNTNDATSSTTSSS</sequence>